<keyword evidence="2" id="KW-1185">Reference proteome</keyword>
<organism evidence="1 2">
    <name type="scientific">Hymenobacter koreensis</name>
    <dbReference type="NCBI Taxonomy" id="1084523"/>
    <lineage>
        <taxon>Bacteria</taxon>
        <taxon>Pseudomonadati</taxon>
        <taxon>Bacteroidota</taxon>
        <taxon>Cytophagia</taxon>
        <taxon>Cytophagales</taxon>
        <taxon>Hymenobacteraceae</taxon>
        <taxon>Hymenobacter</taxon>
    </lineage>
</organism>
<protein>
    <recommendedName>
        <fullName evidence="3">Alpha/beta hydrolase</fullName>
    </recommendedName>
</protein>
<dbReference type="EMBL" id="BAABHA010000013">
    <property type="protein sequence ID" value="GAA4389153.1"/>
    <property type="molecule type" value="Genomic_DNA"/>
</dbReference>
<evidence type="ECO:0000313" key="2">
    <source>
        <dbReference type="Proteomes" id="UP001500454"/>
    </source>
</evidence>
<reference evidence="2" key="1">
    <citation type="journal article" date="2019" name="Int. J. Syst. Evol. Microbiol.">
        <title>The Global Catalogue of Microorganisms (GCM) 10K type strain sequencing project: providing services to taxonomists for standard genome sequencing and annotation.</title>
        <authorList>
            <consortium name="The Broad Institute Genomics Platform"/>
            <consortium name="The Broad Institute Genome Sequencing Center for Infectious Disease"/>
            <person name="Wu L."/>
            <person name="Ma J."/>
        </authorList>
    </citation>
    <scope>NUCLEOTIDE SEQUENCE [LARGE SCALE GENOMIC DNA]</scope>
    <source>
        <strain evidence="2">JCM 17924</strain>
    </source>
</reference>
<dbReference type="Proteomes" id="UP001500454">
    <property type="component" value="Unassembled WGS sequence"/>
</dbReference>
<sequence length="63" mass="6820">MPESLAFVGLHYWAGSGRANEAMTKLLAPDHDLLATDLAGFGDAPPRDDCSVTAYADQVCRFY</sequence>
<evidence type="ECO:0000313" key="1">
    <source>
        <dbReference type="EMBL" id="GAA4389153.1"/>
    </source>
</evidence>
<name>A0ABP8JDK8_9BACT</name>
<dbReference type="RefSeq" id="WP_345226654.1">
    <property type="nucleotide sequence ID" value="NZ_BAABHA010000013.1"/>
</dbReference>
<comment type="caution">
    <text evidence="1">The sequence shown here is derived from an EMBL/GenBank/DDBJ whole genome shotgun (WGS) entry which is preliminary data.</text>
</comment>
<dbReference type="Gene3D" id="3.40.50.1820">
    <property type="entry name" value="alpha/beta hydrolase"/>
    <property type="match status" value="1"/>
</dbReference>
<dbReference type="InterPro" id="IPR029058">
    <property type="entry name" value="AB_hydrolase_fold"/>
</dbReference>
<gene>
    <name evidence="1" type="ORF">GCM10023186_36270</name>
</gene>
<accession>A0ABP8JDK8</accession>
<evidence type="ECO:0008006" key="3">
    <source>
        <dbReference type="Google" id="ProtNLM"/>
    </source>
</evidence>
<dbReference type="SUPFAM" id="SSF53474">
    <property type="entry name" value="alpha/beta-Hydrolases"/>
    <property type="match status" value="1"/>
</dbReference>
<proteinExistence type="predicted"/>